<name>A0A8K0X887_9PEZI</name>
<dbReference type="Proteomes" id="UP000813385">
    <property type="component" value="Unassembled WGS sequence"/>
</dbReference>
<proteinExistence type="predicted"/>
<reference evidence="2" key="1">
    <citation type="journal article" date="2021" name="Nat. Commun.">
        <title>Genetic determinants of endophytism in the Arabidopsis root mycobiome.</title>
        <authorList>
            <person name="Mesny F."/>
            <person name="Miyauchi S."/>
            <person name="Thiergart T."/>
            <person name="Pickel B."/>
            <person name="Atanasova L."/>
            <person name="Karlsson M."/>
            <person name="Huettel B."/>
            <person name="Barry K.W."/>
            <person name="Haridas S."/>
            <person name="Chen C."/>
            <person name="Bauer D."/>
            <person name="Andreopoulos W."/>
            <person name="Pangilinan J."/>
            <person name="LaButti K."/>
            <person name="Riley R."/>
            <person name="Lipzen A."/>
            <person name="Clum A."/>
            <person name="Drula E."/>
            <person name="Henrissat B."/>
            <person name="Kohler A."/>
            <person name="Grigoriev I.V."/>
            <person name="Martin F.M."/>
            <person name="Hacquard S."/>
        </authorList>
    </citation>
    <scope>NUCLEOTIDE SEQUENCE</scope>
    <source>
        <strain evidence="2">MPI-CAGE-AT-0016</strain>
    </source>
</reference>
<evidence type="ECO:0000256" key="1">
    <source>
        <dbReference type="SAM" id="MobiDB-lite"/>
    </source>
</evidence>
<comment type="caution">
    <text evidence="2">The sequence shown here is derived from an EMBL/GenBank/DDBJ whole genome shotgun (WGS) entry which is preliminary data.</text>
</comment>
<keyword evidence="3" id="KW-1185">Reference proteome</keyword>
<accession>A0A8K0X887</accession>
<dbReference type="AlphaFoldDB" id="A0A8K0X887"/>
<feature type="compositionally biased region" description="Polar residues" evidence="1">
    <location>
        <begin position="1"/>
        <end position="11"/>
    </location>
</feature>
<sequence>MSSITPTQGGTSAKRKHQEEDGQDGSPSKRQNSGPKSSPLSSPLSSPPGSPWLRMINNSLSKPIINLSLNNPQTPTRSMSPIEPVSLDKENKHIMLMPDEPDYELARQLKASLELGWKLGILRYENWETIREARGLEVLLKKSSYDRRIRLFGNPEKDAEHKRCIRDAISRQAQAEEVLAFADRADGKPKRRKRWLKPSYYKL</sequence>
<protein>
    <submittedName>
        <fullName evidence="2">Uncharacterized protein</fullName>
    </submittedName>
</protein>
<gene>
    <name evidence="2" type="ORF">B0T11DRAFT_6041</name>
</gene>
<evidence type="ECO:0000313" key="3">
    <source>
        <dbReference type="Proteomes" id="UP000813385"/>
    </source>
</evidence>
<organism evidence="2 3">
    <name type="scientific">Plectosphaerella cucumerina</name>
    <dbReference type="NCBI Taxonomy" id="40658"/>
    <lineage>
        <taxon>Eukaryota</taxon>
        <taxon>Fungi</taxon>
        <taxon>Dikarya</taxon>
        <taxon>Ascomycota</taxon>
        <taxon>Pezizomycotina</taxon>
        <taxon>Sordariomycetes</taxon>
        <taxon>Hypocreomycetidae</taxon>
        <taxon>Glomerellales</taxon>
        <taxon>Plectosphaerellaceae</taxon>
        <taxon>Plectosphaerella</taxon>
    </lineage>
</organism>
<dbReference type="EMBL" id="JAGPXD010000001">
    <property type="protein sequence ID" value="KAH7375094.1"/>
    <property type="molecule type" value="Genomic_DNA"/>
</dbReference>
<feature type="region of interest" description="Disordered" evidence="1">
    <location>
        <begin position="1"/>
        <end position="55"/>
    </location>
</feature>
<evidence type="ECO:0000313" key="2">
    <source>
        <dbReference type="EMBL" id="KAH7375094.1"/>
    </source>
</evidence>
<feature type="compositionally biased region" description="Low complexity" evidence="1">
    <location>
        <begin position="33"/>
        <end position="44"/>
    </location>
</feature>